<evidence type="ECO:0000256" key="2">
    <source>
        <dbReference type="ARBA" id="ARBA00004760"/>
    </source>
</evidence>
<sequence>MRWFCTPVWYYFYWLFWQFQLITCSYLMDPWEKIIFYSFTIFVFVIVFYTVFIFISVHICLIIKFLHQFGSDPESNVYIMK</sequence>
<dbReference type="GeneTree" id="ENSGT00940000174292"/>
<keyword evidence="5" id="KW-0256">Endoplasmic reticulum</keyword>
<name>A0A7M4ELQ4_CROPO</name>
<protein>
    <recommendedName>
        <fullName evidence="11">Serine palmitoyltransferase small subunit B</fullName>
    </recommendedName>
    <alternativeName>
        <fullName evidence="13">Protein ADMP</fullName>
    </alternativeName>
    <alternativeName>
        <fullName evidence="12">Small subunit of serine palmitoyltransferase B</fullName>
    </alternativeName>
</protein>
<evidence type="ECO:0000256" key="14">
    <source>
        <dbReference type="ARBA" id="ARBA00045772"/>
    </source>
</evidence>
<dbReference type="Pfam" id="PF11779">
    <property type="entry name" value="SPT_ssu-like"/>
    <property type="match status" value="1"/>
</dbReference>
<dbReference type="GO" id="GO:0046513">
    <property type="term" value="P:ceramide biosynthetic process"/>
    <property type="evidence" value="ECO:0007669"/>
    <property type="project" value="TreeGrafter"/>
</dbReference>
<keyword evidence="9 16" id="KW-0472">Membrane</keyword>
<dbReference type="UniPathway" id="UPA00222"/>
<keyword evidence="4 16" id="KW-0812">Transmembrane</keyword>
<proteinExistence type="inferred from homology"/>
<dbReference type="Ensembl" id="ENSCPRT00005013713.1">
    <property type="protein sequence ID" value="ENSCPRP00005011634.1"/>
    <property type="gene ID" value="ENSCPRG00005008280.1"/>
</dbReference>
<evidence type="ECO:0000256" key="3">
    <source>
        <dbReference type="ARBA" id="ARBA00004991"/>
    </source>
</evidence>
<dbReference type="GO" id="GO:0017059">
    <property type="term" value="C:serine palmitoyltransferase complex"/>
    <property type="evidence" value="ECO:0007669"/>
    <property type="project" value="TreeGrafter"/>
</dbReference>
<evidence type="ECO:0000256" key="1">
    <source>
        <dbReference type="ARBA" id="ARBA00004477"/>
    </source>
</evidence>
<keyword evidence="8" id="KW-0443">Lipid metabolism</keyword>
<evidence type="ECO:0000256" key="10">
    <source>
        <dbReference type="ARBA" id="ARBA00038059"/>
    </source>
</evidence>
<dbReference type="OMA" id="FISVHIC"/>
<comment type="pathway">
    <text evidence="2">Lipid metabolism; sphingolipid metabolism.</text>
</comment>
<evidence type="ECO:0000313" key="17">
    <source>
        <dbReference type="Ensembl" id="ENSCPRP00005011634.1"/>
    </source>
</evidence>
<dbReference type="GO" id="GO:0004758">
    <property type="term" value="F:serine C-palmitoyltransferase activity"/>
    <property type="evidence" value="ECO:0007669"/>
    <property type="project" value="TreeGrafter"/>
</dbReference>
<keyword evidence="18" id="KW-1185">Reference proteome</keyword>
<evidence type="ECO:0000256" key="6">
    <source>
        <dbReference type="ARBA" id="ARBA00022919"/>
    </source>
</evidence>
<feature type="transmembrane region" description="Helical" evidence="16">
    <location>
        <begin position="34"/>
        <end position="63"/>
    </location>
</feature>
<evidence type="ECO:0000256" key="12">
    <source>
        <dbReference type="ARBA" id="ARBA00041982"/>
    </source>
</evidence>
<comment type="function">
    <text evidence="14">Component of the serine palmitoyltransferase multisubunit enzyme (SPT) that catalyzes the initial and rate-limiting step in sphingolipid biosynthesis by condensing L-serine and activated acyl-CoA (most commonly palmitoyl-CoA) to form long-chain bases. The SPT complex is composed of SPTLC1, SPTLC2 or SPTLC3 and SPTSSA or SPTSSB. Within this complex, the heterodimer consisting of SPTLC1 and SPTLC2/SPTLC3 forms the catalytic core. Within the SPT complex, SPTSSB stimulates the catalytic activity and plays a role in substrate specificity. SPT complexes with this subunit showing a preference for longer acyl-CoAs. The SPTLC1-SPTLC2-SPTSSB complex shows a strong preference for C18-CoA substrate, while the SPTLC1-SPTLC3-SPTSSB isozyme displays an ability to use a broader range of acyl-CoAs, without apparent preference.</text>
</comment>
<evidence type="ECO:0000256" key="8">
    <source>
        <dbReference type="ARBA" id="ARBA00023098"/>
    </source>
</evidence>
<evidence type="ECO:0000256" key="5">
    <source>
        <dbReference type="ARBA" id="ARBA00022824"/>
    </source>
</evidence>
<comment type="subunit">
    <text evidence="15">Component of the serine palmitoyltransferase (SPT) complex, which is composed of SPTLC1, SPTLC2 or SPTLC3 and SPTSSA or SPTSSB. The heterodimer consisting of SPTLC1 and SPTLC2/SPTLC3 forms the catalytic core of the enzyme, while SPTSSA or SPTSSB subunits determine substrate specificity. SPT also interacts with ORMDL proteins, especially ORMDL3, which negatively regulate SPT activity in the presence of ceramides.</text>
</comment>
<dbReference type="GO" id="GO:0005789">
    <property type="term" value="C:endoplasmic reticulum membrane"/>
    <property type="evidence" value="ECO:0007669"/>
    <property type="project" value="UniProtKB-SubCell"/>
</dbReference>
<keyword evidence="7 16" id="KW-1133">Transmembrane helix</keyword>
<evidence type="ECO:0000256" key="4">
    <source>
        <dbReference type="ARBA" id="ARBA00022692"/>
    </source>
</evidence>
<dbReference type="GO" id="GO:0007029">
    <property type="term" value="P:endoplasmic reticulum organization"/>
    <property type="evidence" value="ECO:0007669"/>
    <property type="project" value="TreeGrafter"/>
</dbReference>
<evidence type="ECO:0000256" key="11">
    <source>
        <dbReference type="ARBA" id="ARBA00041140"/>
    </source>
</evidence>
<comment type="subcellular location">
    <subcellularLocation>
        <location evidence="1">Endoplasmic reticulum membrane</location>
        <topology evidence="1">Multi-pass membrane protein</topology>
    </subcellularLocation>
</comment>
<dbReference type="Proteomes" id="UP000594220">
    <property type="component" value="Unplaced"/>
</dbReference>
<dbReference type="PANTHER" id="PTHR28612">
    <property type="entry name" value="SERINE PALMITOYLTRANSFERASE SMALL SUBUNIT B"/>
    <property type="match status" value="1"/>
</dbReference>
<accession>A0A7M4ELQ4</accession>
<keyword evidence="6" id="KW-0746">Sphingolipid metabolism</keyword>
<evidence type="ECO:0000256" key="16">
    <source>
        <dbReference type="SAM" id="Phobius"/>
    </source>
</evidence>
<feature type="transmembrane region" description="Helical" evidence="16">
    <location>
        <begin position="9"/>
        <end position="28"/>
    </location>
</feature>
<dbReference type="PANTHER" id="PTHR28612:SF1">
    <property type="entry name" value="SERINE PALMITOYLTRANSFERASE SMALL SUBUNIT B"/>
    <property type="match status" value="1"/>
</dbReference>
<comment type="similarity">
    <text evidence="10">Belongs to the SPTSS family. SPTSSB subfamily.</text>
</comment>
<dbReference type="AlphaFoldDB" id="A0A7M4ELQ4"/>
<evidence type="ECO:0000256" key="7">
    <source>
        <dbReference type="ARBA" id="ARBA00022989"/>
    </source>
</evidence>
<reference evidence="17" key="1">
    <citation type="submission" date="2025-08" db="UniProtKB">
        <authorList>
            <consortium name="Ensembl"/>
        </authorList>
    </citation>
    <scope>IDENTIFICATION</scope>
</reference>
<evidence type="ECO:0000256" key="13">
    <source>
        <dbReference type="ARBA" id="ARBA00042334"/>
    </source>
</evidence>
<organism evidence="17 18">
    <name type="scientific">Crocodylus porosus</name>
    <name type="common">Saltwater crocodile</name>
    <name type="synonym">Estuarine crocodile</name>
    <dbReference type="NCBI Taxonomy" id="8502"/>
    <lineage>
        <taxon>Eukaryota</taxon>
        <taxon>Metazoa</taxon>
        <taxon>Chordata</taxon>
        <taxon>Craniata</taxon>
        <taxon>Vertebrata</taxon>
        <taxon>Euteleostomi</taxon>
        <taxon>Archelosauria</taxon>
        <taxon>Archosauria</taxon>
        <taxon>Crocodylia</taxon>
        <taxon>Longirostres</taxon>
        <taxon>Crocodylidae</taxon>
        <taxon>Crocodylus</taxon>
    </lineage>
</organism>
<evidence type="ECO:0000256" key="9">
    <source>
        <dbReference type="ARBA" id="ARBA00023136"/>
    </source>
</evidence>
<dbReference type="InterPro" id="IPR024512">
    <property type="entry name" value="Ser_palmitoyltrfase_ssu-like"/>
</dbReference>
<evidence type="ECO:0000256" key="15">
    <source>
        <dbReference type="ARBA" id="ARBA00046416"/>
    </source>
</evidence>
<evidence type="ECO:0000313" key="18">
    <source>
        <dbReference type="Proteomes" id="UP000594220"/>
    </source>
</evidence>
<reference evidence="17" key="2">
    <citation type="submission" date="2025-09" db="UniProtKB">
        <authorList>
            <consortium name="Ensembl"/>
        </authorList>
    </citation>
    <scope>IDENTIFICATION</scope>
</reference>
<comment type="pathway">
    <text evidence="3">Sphingolipid metabolism.</text>
</comment>